<protein>
    <recommendedName>
        <fullName evidence="14">UDP-N-acetylmuramate--L-alanine ligase</fullName>
    </recommendedName>
</protein>
<keyword evidence="2" id="KW-0132">Cell division</keyword>
<feature type="domain" description="Mur ligase central" evidence="11">
    <location>
        <begin position="106"/>
        <end position="230"/>
    </location>
</feature>
<dbReference type="Pfam" id="PF02875">
    <property type="entry name" value="Mur_ligase_C"/>
    <property type="match status" value="1"/>
</dbReference>
<sequence length="350" mass="38077">MNKPNVSTHSHAFFVGIKGVGMTSLALAMQDAGWEISGSDTQEVFITDPVLSERNIQVYPINKQPPSSIDLVVYSGAYTPPHTAIKTLSLAEAMAEFVQDRRVIAVAGVGGKTTTSAMLAALFHSADRDVGYYLGTSSILGLAAPGKCGSDPLFVVEADEYAISKTDSRPKFALLSPTILITTNILHDHPDIYPDKASTLAAFRSLVERIPATGAWIYNSADPLSQQIYKGSLLVCQLIPYSLELPPLDLGVFGEQNQLDAQAAVLAATFVGLSKDLAVKSIKSYRGAGRRQEFHGEVAGRFLYDDYGHHPQEIKLTIESFKTHFPTQRLLLVFESHTFSRTEALLKDFA</sequence>
<dbReference type="Pfam" id="PF01225">
    <property type="entry name" value="Mur_ligase"/>
    <property type="match status" value="1"/>
</dbReference>
<dbReference type="Gene3D" id="3.90.190.20">
    <property type="entry name" value="Mur ligase, C-terminal domain"/>
    <property type="match status" value="1"/>
</dbReference>
<evidence type="ECO:0000256" key="6">
    <source>
        <dbReference type="ARBA" id="ARBA00022984"/>
    </source>
</evidence>
<proteinExistence type="predicted"/>
<evidence type="ECO:0000256" key="5">
    <source>
        <dbReference type="ARBA" id="ARBA00022960"/>
    </source>
</evidence>
<keyword evidence="4" id="KW-0067">ATP-binding</keyword>
<keyword evidence="6" id="KW-0573">Peptidoglycan synthesis</keyword>
<keyword evidence="5" id="KW-0133">Cell shape</keyword>
<evidence type="ECO:0000256" key="1">
    <source>
        <dbReference type="ARBA" id="ARBA00022598"/>
    </source>
</evidence>
<dbReference type="InterPro" id="IPR036615">
    <property type="entry name" value="Mur_ligase_C_dom_sf"/>
</dbReference>
<evidence type="ECO:0000259" key="9">
    <source>
        <dbReference type="Pfam" id="PF01225"/>
    </source>
</evidence>
<keyword evidence="3" id="KW-0547">Nucleotide-binding</keyword>
<dbReference type="GO" id="GO:0005524">
    <property type="term" value="F:ATP binding"/>
    <property type="evidence" value="ECO:0007669"/>
    <property type="project" value="UniProtKB-KW"/>
</dbReference>
<dbReference type="Gene3D" id="3.40.50.720">
    <property type="entry name" value="NAD(P)-binding Rossmann-like Domain"/>
    <property type="match status" value="1"/>
</dbReference>
<reference evidence="12 13" key="1">
    <citation type="journal article" date="2016" name="Nat. Commun.">
        <title>Thousands of microbial genomes shed light on interconnected biogeochemical processes in an aquifer system.</title>
        <authorList>
            <person name="Anantharaman K."/>
            <person name="Brown C.T."/>
            <person name="Hug L.A."/>
            <person name="Sharon I."/>
            <person name="Castelle C.J."/>
            <person name="Probst A.J."/>
            <person name="Thomas B.C."/>
            <person name="Singh A."/>
            <person name="Wilkins M.J."/>
            <person name="Karaoz U."/>
            <person name="Brodie E.L."/>
            <person name="Williams K.H."/>
            <person name="Hubbard S.S."/>
            <person name="Banfield J.F."/>
        </authorList>
    </citation>
    <scope>NUCLEOTIDE SEQUENCE [LARGE SCALE GENOMIC DNA]</scope>
</reference>
<dbReference type="GO" id="GO:0008360">
    <property type="term" value="P:regulation of cell shape"/>
    <property type="evidence" value="ECO:0007669"/>
    <property type="project" value="UniProtKB-KW"/>
</dbReference>
<evidence type="ECO:0000313" key="12">
    <source>
        <dbReference type="EMBL" id="OGD85487.1"/>
    </source>
</evidence>
<keyword evidence="1" id="KW-0436">Ligase</keyword>
<dbReference type="GO" id="GO:0009252">
    <property type="term" value="P:peptidoglycan biosynthetic process"/>
    <property type="evidence" value="ECO:0007669"/>
    <property type="project" value="UniProtKB-KW"/>
</dbReference>
<dbReference type="SUPFAM" id="SSF51984">
    <property type="entry name" value="MurCD N-terminal domain"/>
    <property type="match status" value="1"/>
</dbReference>
<feature type="non-terminal residue" evidence="12">
    <location>
        <position position="350"/>
    </location>
</feature>
<dbReference type="Gene3D" id="3.40.1190.10">
    <property type="entry name" value="Mur-like, catalytic domain"/>
    <property type="match status" value="1"/>
</dbReference>
<evidence type="ECO:0000256" key="4">
    <source>
        <dbReference type="ARBA" id="ARBA00022840"/>
    </source>
</evidence>
<evidence type="ECO:0008006" key="14">
    <source>
        <dbReference type="Google" id="ProtNLM"/>
    </source>
</evidence>
<evidence type="ECO:0000259" key="10">
    <source>
        <dbReference type="Pfam" id="PF02875"/>
    </source>
</evidence>
<dbReference type="SUPFAM" id="SSF53244">
    <property type="entry name" value="MurD-like peptide ligases, peptide-binding domain"/>
    <property type="match status" value="1"/>
</dbReference>
<dbReference type="Proteomes" id="UP000177921">
    <property type="component" value="Unassembled WGS sequence"/>
</dbReference>
<dbReference type="InterPro" id="IPR004101">
    <property type="entry name" value="Mur_ligase_C"/>
</dbReference>
<feature type="domain" description="Mur ligase N-terminal catalytic" evidence="9">
    <location>
        <begin position="14"/>
        <end position="87"/>
    </location>
</feature>
<dbReference type="PANTHER" id="PTHR43445:SF3">
    <property type="entry name" value="UDP-N-ACETYLMURAMATE--L-ALANINE LIGASE"/>
    <property type="match status" value="1"/>
</dbReference>
<gene>
    <name evidence="12" type="ORF">A2618_02285</name>
</gene>
<dbReference type="InterPro" id="IPR050061">
    <property type="entry name" value="MurCDEF_pg_biosynth"/>
</dbReference>
<dbReference type="EMBL" id="MFAR01000002">
    <property type="protein sequence ID" value="OGD85487.1"/>
    <property type="molecule type" value="Genomic_DNA"/>
</dbReference>
<accession>A0A1F5G0W6</accession>
<dbReference type="GO" id="GO:0051301">
    <property type="term" value="P:cell division"/>
    <property type="evidence" value="ECO:0007669"/>
    <property type="project" value="UniProtKB-KW"/>
</dbReference>
<feature type="domain" description="Mur ligase C-terminal" evidence="10">
    <location>
        <begin position="290"/>
        <end position="335"/>
    </location>
</feature>
<comment type="caution">
    <text evidence="12">The sequence shown here is derived from an EMBL/GenBank/DDBJ whole genome shotgun (WGS) entry which is preliminary data.</text>
</comment>
<dbReference type="SUPFAM" id="SSF53623">
    <property type="entry name" value="MurD-like peptide ligases, catalytic domain"/>
    <property type="match status" value="1"/>
</dbReference>
<evidence type="ECO:0000256" key="3">
    <source>
        <dbReference type="ARBA" id="ARBA00022741"/>
    </source>
</evidence>
<dbReference type="PANTHER" id="PTHR43445">
    <property type="entry name" value="UDP-N-ACETYLMURAMATE--L-ALANINE LIGASE-RELATED"/>
    <property type="match status" value="1"/>
</dbReference>
<name>A0A1F5G0W6_9BACT</name>
<evidence type="ECO:0000259" key="11">
    <source>
        <dbReference type="Pfam" id="PF08245"/>
    </source>
</evidence>
<dbReference type="InterPro" id="IPR000713">
    <property type="entry name" value="Mur_ligase_N"/>
</dbReference>
<dbReference type="AlphaFoldDB" id="A0A1F5G0W6"/>
<dbReference type="GO" id="GO:0071555">
    <property type="term" value="P:cell wall organization"/>
    <property type="evidence" value="ECO:0007669"/>
    <property type="project" value="UniProtKB-KW"/>
</dbReference>
<evidence type="ECO:0000256" key="7">
    <source>
        <dbReference type="ARBA" id="ARBA00023306"/>
    </source>
</evidence>
<dbReference type="InterPro" id="IPR013221">
    <property type="entry name" value="Mur_ligase_cen"/>
</dbReference>
<dbReference type="GO" id="GO:0016881">
    <property type="term" value="F:acid-amino acid ligase activity"/>
    <property type="evidence" value="ECO:0007669"/>
    <property type="project" value="InterPro"/>
</dbReference>
<evidence type="ECO:0000313" key="13">
    <source>
        <dbReference type="Proteomes" id="UP000177921"/>
    </source>
</evidence>
<organism evidence="12 13">
    <name type="scientific">Candidatus Collierbacteria bacterium RIFOXYD1_FULL_46_26</name>
    <dbReference type="NCBI Taxonomy" id="1817732"/>
    <lineage>
        <taxon>Bacteria</taxon>
        <taxon>Candidatus Collieribacteriota</taxon>
    </lineage>
</organism>
<dbReference type="Pfam" id="PF08245">
    <property type="entry name" value="Mur_ligase_M"/>
    <property type="match status" value="1"/>
</dbReference>
<evidence type="ECO:0000256" key="2">
    <source>
        <dbReference type="ARBA" id="ARBA00022618"/>
    </source>
</evidence>
<evidence type="ECO:0000256" key="8">
    <source>
        <dbReference type="ARBA" id="ARBA00023316"/>
    </source>
</evidence>
<keyword evidence="7" id="KW-0131">Cell cycle</keyword>
<dbReference type="InterPro" id="IPR036565">
    <property type="entry name" value="Mur-like_cat_sf"/>
</dbReference>
<keyword evidence="8" id="KW-0961">Cell wall biogenesis/degradation</keyword>